<dbReference type="SUPFAM" id="SSF57756">
    <property type="entry name" value="Retrovirus zinc finger-like domains"/>
    <property type="match status" value="1"/>
</dbReference>
<dbReference type="InterPro" id="IPR001878">
    <property type="entry name" value="Znf_CCHC"/>
</dbReference>
<keyword evidence="4" id="KW-0540">Nuclease</keyword>
<keyword evidence="6" id="KW-0863">Zinc-finger</keyword>
<dbReference type="Gene3D" id="3.10.10.10">
    <property type="entry name" value="HIV Type 1 Reverse Transcriptase, subunit A, domain 1"/>
    <property type="match status" value="1"/>
</dbReference>
<dbReference type="GO" id="GO:0003676">
    <property type="term" value="F:nucleic acid binding"/>
    <property type="evidence" value="ECO:0007669"/>
    <property type="project" value="InterPro"/>
</dbReference>
<dbReference type="GO" id="GO:0004519">
    <property type="term" value="F:endonuclease activity"/>
    <property type="evidence" value="ECO:0007669"/>
    <property type="project" value="UniProtKB-KW"/>
</dbReference>
<accession>A0A9Q3JRD6</accession>
<feature type="domain" description="CCHC-type" evidence="8">
    <location>
        <begin position="81"/>
        <end position="96"/>
    </location>
</feature>
<dbReference type="GO" id="GO:0008270">
    <property type="term" value="F:zinc ion binding"/>
    <property type="evidence" value="ECO:0007669"/>
    <property type="project" value="UniProtKB-KW"/>
</dbReference>
<dbReference type="InterPro" id="IPR021109">
    <property type="entry name" value="Peptidase_aspartic_dom_sf"/>
</dbReference>
<name>A0A9Q3JRD6_9BASI</name>
<gene>
    <name evidence="9" type="ORF">O181_106818</name>
</gene>
<keyword evidence="6" id="KW-0862">Zinc</keyword>
<dbReference type="PANTHER" id="PTHR37984">
    <property type="entry name" value="PROTEIN CBG26694"/>
    <property type="match status" value="1"/>
</dbReference>
<keyword evidence="2" id="KW-0808">Transferase</keyword>
<evidence type="ECO:0000256" key="1">
    <source>
        <dbReference type="ARBA" id="ARBA00022664"/>
    </source>
</evidence>
<dbReference type="PROSITE" id="PS50158">
    <property type="entry name" value="ZF_CCHC"/>
    <property type="match status" value="1"/>
</dbReference>
<keyword evidence="6" id="KW-0479">Metal-binding</keyword>
<dbReference type="EMBL" id="AVOT02080220">
    <property type="protein sequence ID" value="MBW0567103.1"/>
    <property type="molecule type" value="Genomic_DNA"/>
</dbReference>
<keyword evidence="10" id="KW-1185">Reference proteome</keyword>
<dbReference type="SMART" id="SM00343">
    <property type="entry name" value="ZnF_C2HC"/>
    <property type="match status" value="1"/>
</dbReference>
<dbReference type="Gene3D" id="4.10.60.10">
    <property type="entry name" value="Zinc finger, CCHC-type"/>
    <property type="match status" value="1"/>
</dbReference>
<dbReference type="Proteomes" id="UP000765509">
    <property type="component" value="Unassembled WGS sequence"/>
</dbReference>
<evidence type="ECO:0000256" key="4">
    <source>
        <dbReference type="ARBA" id="ARBA00022722"/>
    </source>
</evidence>
<dbReference type="OrthoDB" id="3250101at2759"/>
<reference evidence="9" key="1">
    <citation type="submission" date="2021-03" db="EMBL/GenBank/DDBJ databases">
        <title>Draft genome sequence of rust myrtle Austropuccinia psidii MF-1, a brazilian biotype.</title>
        <authorList>
            <person name="Quecine M.C."/>
            <person name="Pachon D.M.R."/>
            <person name="Bonatelli M.L."/>
            <person name="Correr F.H."/>
            <person name="Franceschini L.M."/>
            <person name="Leite T.F."/>
            <person name="Margarido G.R.A."/>
            <person name="Almeida C.A."/>
            <person name="Ferrarezi J.A."/>
            <person name="Labate C.A."/>
        </authorList>
    </citation>
    <scope>NUCLEOTIDE SEQUENCE</scope>
    <source>
        <strain evidence="9">MF-1</strain>
    </source>
</reference>
<dbReference type="InterPro" id="IPR036875">
    <property type="entry name" value="Znf_CCHC_sf"/>
</dbReference>
<dbReference type="GO" id="GO:0006397">
    <property type="term" value="P:mRNA processing"/>
    <property type="evidence" value="ECO:0007669"/>
    <property type="project" value="UniProtKB-KW"/>
</dbReference>
<proteinExistence type="predicted"/>
<dbReference type="InterPro" id="IPR050951">
    <property type="entry name" value="Retrovirus_Pol_polyprotein"/>
</dbReference>
<dbReference type="GO" id="GO:0016779">
    <property type="term" value="F:nucleotidyltransferase activity"/>
    <property type="evidence" value="ECO:0007669"/>
    <property type="project" value="UniProtKB-KW"/>
</dbReference>
<keyword evidence="5" id="KW-0255">Endonuclease</keyword>
<organism evidence="9 10">
    <name type="scientific">Austropuccinia psidii MF-1</name>
    <dbReference type="NCBI Taxonomy" id="1389203"/>
    <lineage>
        <taxon>Eukaryota</taxon>
        <taxon>Fungi</taxon>
        <taxon>Dikarya</taxon>
        <taxon>Basidiomycota</taxon>
        <taxon>Pucciniomycotina</taxon>
        <taxon>Pucciniomycetes</taxon>
        <taxon>Pucciniales</taxon>
        <taxon>Sphaerophragmiaceae</taxon>
        <taxon>Austropuccinia</taxon>
    </lineage>
</organism>
<evidence type="ECO:0000256" key="7">
    <source>
        <dbReference type="SAM" id="MobiDB-lite"/>
    </source>
</evidence>
<dbReference type="InterPro" id="IPR043128">
    <property type="entry name" value="Rev_trsase/Diguanyl_cyclase"/>
</dbReference>
<feature type="region of interest" description="Disordered" evidence="7">
    <location>
        <begin position="107"/>
        <end position="135"/>
    </location>
</feature>
<evidence type="ECO:0000256" key="2">
    <source>
        <dbReference type="ARBA" id="ARBA00022679"/>
    </source>
</evidence>
<evidence type="ECO:0000256" key="6">
    <source>
        <dbReference type="PROSITE-ProRule" id="PRU00047"/>
    </source>
</evidence>
<evidence type="ECO:0000313" key="10">
    <source>
        <dbReference type="Proteomes" id="UP000765509"/>
    </source>
</evidence>
<keyword evidence="3" id="KW-0548">Nucleotidyltransferase</keyword>
<dbReference type="Gene3D" id="3.30.70.270">
    <property type="match status" value="1"/>
</dbReference>
<dbReference type="InterPro" id="IPR043502">
    <property type="entry name" value="DNA/RNA_pol_sf"/>
</dbReference>
<comment type="caution">
    <text evidence="9">The sequence shown here is derived from an EMBL/GenBank/DDBJ whole genome shotgun (WGS) entry which is preliminary data.</text>
</comment>
<evidence type="ECO:0000259" key="8">
    <source>
        <dbReference type="PROSITE" id="PS50158"/>
    </source>
</evidence>
<dbReference type="AlphaFoldDB" id="A0A9Q3JRD6"/>
<dbReference type="Gene3D" id="2.40.70.10">
    <property type="entry name" value="Acid Proteases"/>
    <property type="match status" value="1"/>
</dbReference>
<dbReference type="SUPFAM" id="SSF56672">
    <property type="entry name" value="DNA/RNA polymerases"/>
    <property type="match status" value="1"/>
</dbReference>
<protein>
    <recommendedName>
        <fullName evidence="8">CCHC-type domain-containing protein</fullName>
    </recommendedName>
</protein>
<dbReference type="Pfam" id="PF00098">
    <property type="entry name" value="zf-CCHC"/>
    <property type="match status" value="1"/>
</dbReference>
<keyword evidence="5" id="KW-0378">Hydrolase</keyword>
<evidence type="ECO:0000256" key="3">
    <source>
        <dbReference type="ARBA" id="ARBA00022695"/>
    </source>
</evidence>
<evidence type="ECO:0000313" key="9">
    <source>
        <dbReference type="EMBL" id="MBW0567103.1"/>
    </source>
</evidence>
<sequence>MVHMKIPKKCPGELEHALRSGSIEPCSTEEYINALEDIVTGTKIGRTWKKLDIKSPNKPFIKKDKSKEAFKPNTSNINEKRKCHKCGGIGHLANNCLKKAKLNEIVETEDQNDKEEESDSEKDTEESETSESDEIDIINAQINDIDLMYEVLDVKSNLPQVGTSDTNLTNIQDTKLYRTKPAKRMGYTAGKSSIIIFMVGNQEAKVNLDTGAYCTCVGKGYLKTIVTDWQEKLILIQGVKFSSASEGMNPLGIIDLTLIFPHPSQCIRLKVEFVVMDNCTSNHFILGNDSLSIYGIDISNQKGRYFTIGDNKRQKFGFLNNKRLIKAVKNEEKGPEMDFFIPEKLKEAEFNHELTVKMKEKLNDLLFKYKNSFATDKEPLGAIIGHELDIILNVEKPYPPLLRTPAYPASPRAEEALEVHIKELMDLGVLRKLGHNEQVELTTPVIITWHDGKPRMVGDFRALNTYTIPDRYPIAKIHEKLTQLSHAKFITAMDALNGFSSKCLNRKCQETTKDNTPLWNI</sequence>
<keyword evidence="1" id="KW-0507">mRNA processing</keyword>
<evidence type="ECO:0000256" key="5">
    <source>
        <dbReference type="ARBA" id="ARBA00022759"/>
    </source>
</evidence>
<dbReference type="PANTHER" id="PTHR37984:SF5">
    <property type="entry name" value="PROTEIN NYNRIN-LIKE"/>
    <property type="match status" value="1"/>
</dbReference>